<dbReference type="InterPro" id="IPR013783">
    <property type="entry name" value="Ig-like_fold"/>
</dbReference>
<evidence type="ECO:0000256" key="15">
    <source>
        <dbReference type="ARBA" id="ARBA00082570"/>
    </source>
</evidence>
<dbReference type="STRING" id="303518.ENSPNYP00000025254"/>
<evidence type="ECO:0000256" key="3">
    <source>
        <dbReference type="ARBA" id="ARBA00007810"/>
    </source>
</evidence>
<comment type="similarity">
    <text evidence="3">Belongs to the nectin family.</text>
</comment>
<feature type="transmembrane region" description="Helical" evidence="16">
    <location>
        <begin position="364"/>
        <end position="387"/>
    </location>
</feature>
<keyword evidence="8" id="KW-0130">Cell adhesion</keyword>
<dbReference type="GO" id="GO:0005886">
    <property type="term" value="C:plasma membrane"/>
    <property type="evidence" value="ECO:0007669"/>
    <property type="project" value="UniProtKB-SubCell"/>
</dbReference>
<protein>
    <recommendedName>
        <fullName evidence="15">Nectin cell adhesion molecule 3</fullName>
    </recommendedName>
</protein>
<evidence type="ECO:0000256" key="10">
    <source>
        <dbReference type="ARBA" id="ARBA00022989"/>
    </source>
</evidence>
<keyword evidence="11 16" id="KW-0472">Membrane</keyword>
<comment type="subcellular location">
    <subcellularLocation>
        <location evidence="2">Cell junction</location>
        <location evidence="2">Adherens junction</location>
    </subcellularLocation>
    <subcellularLocation>
        <location evidence="1">Cell membrane</location>
        <topology evidence="1">Single-pass membrane protein</topology>
    </subcellularLocation>
</comment>
<dbReference type="AlphaFoldDB" id="A0A3B4GSW9"/>
<name>A0A3B4GSW9_9CICH</name>
<keyword evidence="7" id="KW-0677">Repeat</keyword>
<dbReference type="PANTHER" id="PTHR47387">
    <property type="entry name" value="NECTIN-2"/>
    <property type="match status" value="1"/>
</dbReference>
<evidence type="ECO:0000256" key="6">
    <source>
        <dbReference type="ARBA" id="ARBA00022729"/>
    </source>
</evidence>
<evidence type="ECO:0000256" key="14">
    <source>
        <dbReference type="ARBA" id="ARBA00023319"/>
    </source>
</evidence>
<evidence type="ECO:0000256" key="12">
    <source>
        <dbReference type="ARBA" id="ARBA00023157"/>
    </source>
</evidence>
<keyword evidence="5 16" id="KW-0812">Transmembrane</keyword>
<keyword evidence="12" id="KW-1015">Disulfide bond</keyword>
<dbReference type="GeneTree" id="ENSGT00940000165364"/>
<dbReference type="InterPro" id="IPR007110">
    <property type="entry name" value="Ig-like_dom"/>
</dbReference>
<evidence type="ECO:0000259" key="17">
    <source>
        <dbReference type="PROSITE" id="PS50835"/>
    </source>
</evidence>
<feature type="domain" description="Ig-like" evidence="17">
    <location>
        <begin position="169"/>
        <end position="262"/>
    </location>
</feature>
<keyword evidence="10 16" id="KW-1133">Transmembrane helix</keyword>
<dbReference type="Pfam" id="PF08205">
    <property type="entry name" value="C2-set_2"/>
    <property type="match status" value="1"/>
</dbReference>
<dbReference type="InterPro" id="IPR036179">
    <property type="entry name" value="Ig-like_dom_sf"/>
</dbReference>
<dbReference type="InterPro" id="IPR013162">
    <property type="entry name" value="CD80_C2-set"/>
</dbReference>
<dbReference type="Ensembl" id="ENSPNYT00000025872.1">
    <property type="protein sequence ID" value="ENSPNYP00000025254.1"/>
    <property type="gene ID" value="ENSPNYG00000019029.1"/>
</dbReference>
<sequence>MDLSLLPEGSDSKSLYVGCEGSATIFHARLGVLQAYRSCREGRLQPITFSPKLMTRCSQPLSLAVAAAYQMVMEEQKYTINELSWLSFCCRKYFLCCAFLMRELMFGSRMKACEIMVARKGKDLTALENPSIRISNLRMSDAGRYTCEYATYPTGNEQGTTTLIMLSKPKNSANGVTVQAGTKSVVVARCEAADAKPAATIEWLAPVGGNHSTSTTSGPDGTVTVRSEYRLVPTPADNGREVICRVNQKTQKQPWVYPIKLSVEYLPSVSIEGYDHNWYVGRSDATLVCLANANPEPTTITWTAASGPLPETVVVEGNKLTVRKVDDAVNTTFICEVKNRLGSSRNQITTVVIEALEDPSSAGVVAGAVIGSLLALLLVVALIAVLLTRSRRQQRRGYPSSGDSIANDYHHHHLHHASTGNAPTAHDILLSSEMDEAERRKFDLDDSMEEEEERYDRFGGAGGGGNILPPAYHVHRGHAGEEMDVYLDDDMESQRDGSVISRTAIYV</sequence>
<evidence type="ECO:0000256" key="2">
    <source>
        <dbReference type="ARBA" id="ARBA00004536"/>
    </source>
</evidence>
<evidence type="ECO:0000256" key="11">
    <source>
        <dbReference type="ARBA" id="ARBA00023136"/>
    </source>
</evidence>
<reference evidence="18" key="1">
    <citation type="submission" date="2023-09" db="UniProtKB">
        <authorList>
            <consortium name="Ensembl"/>
        </authorList>
    </citation>
    <scope>IDENTIFICATION</scope>
</reference>
<evidence type="ECO:0000256" key="1">
    <source>
        <dbReference type="ARBA" id="ARBA00004162"/>
    </source>
</evidence>
<accession>A0A3B4GSW9</accession>
<dbReference type="FunFam" id="2.60.40.10:FF:000298">
    <property type="entry name" value="Nectin cell adhesion molecule 3"/>
    <property type="match status" value="1"/>
</dbReference>
<dbReference type="GO" id="GO:0005912">
    <property type="term" value="C:adherens junction"/>
    <property type="evidence" value="ECO:0007669"/>
    <property type="project" value="UniProtKB-SubCell"/>
</dbReference>
<keyword evidence="14" id="KW-0393">Immunoglobulin domain</keyword>
<dbReference type="InterPro" id="IPR052659">
    <property type="entry name" value="Nectin/PVR"/>
</dbReference>
<dbReference type="SUPFAM" id="SSF48726">
    <property type="entry name" value="Immunoglobulin"/>
    <property type="match status" value="3"/>
</dbReference>
<proteinExistence type="inferred from homology"/>
<keyword evidence="4" id="KW-1003">Cell membrane</keyword>
<dbReference type="GO" id="GO:0007155">
    <property type="term" value="P:cell adhesion"/>
    <property type="evidence" value="ECO:0007669"/>
    <property type="project" value="UniProtKB-KW"/>
</dbReference>
<keyword evidence="13" id="KW-0325">Glycoprotein</keyword>
<evidence type="ECO:0000256" key="9">
    <source>
        <dbReference type="ARBA" id="ARBA00022949"/>
    </source>
</evidence>
<keyword evidence="9" id="KW-0965">Cell junction</keyword>
<evidence type="ECO:0000256" key="5">
    <source>
        <dbReference type="ARBA" id="ARBA00022692"/>
    </source>
</evidence>
<evidence type="ECO:0000256" key="16">
    <source>
        <dbReference type="SAM" id="Phobius"/>
    </source>
</evidence>
<keyword evidence="6" id="KW-0732">Signal</keyword>
<organism evidence="18">
    <name type="scientific">Pundamilia nyererei</name>
    <dbReference type="NCBI Taxonomy" id="303518"/>
    <lineage>
        <taxon>Eukaryota</taxon>
        <taxon>Metazoa</taxon>
        <taxon>Chordata</taxon>
        <taxon>Craniata</taxon>
        <taxon>Vertebrata</taxon>
        <taxon>Euteleostomi</taxon>
        <taxon>Actinopterygii</taxon>
        <taxon>Neopterygii</taxon>
        <taxon>Teleostei</taxon>
        <taxon>Neoteleostei</taxon>
        <taxon>Acanthomorphata</taxon>
        <taxon>Ovalentaria</taxon>
        <taxon>Cichlomorphae</taxon>
        <taxon>Cichliformes</taxon>
        <taxon>Cichlidae</taxon>
        <taxon>African cichlids</taxon>
        <taxon>Pseudocrenilabrinae</taxon>
        <taxon>Haplochromini</taxon>
        <taxon>Pundamilia</taxon>
    </lineage>
</organism>
<dbReference type="PANTHER" id="PTHR47387:SF1">
    <property type="entry name" value="NECTIN-2"/>
    <property type="match status" value="1"/>
</dbReference>
<feature type="domain" description="Ig-like" evidence="17">
    <location>
        <begin position="267"/>
        <end position="349"/>
    </location>
</feature>
<evidence type="ECO:0000256" key="13">
    <source>
        <dbReference type="ARBA" id="ARBA00023180"/>
    </source>
</evidence>
<evidence type="ECO:0000313" key="18">
    <source>
        <dbReference type="Ensembl" id="ENSPNYP00000025254.1"/>
    </source>
</evidence>
<evidence type="ECO:0000256" key="7">
    <source>
        <dbReference type="ARBA" id="ARBA00022737"/>
    </source>
</evidence>
<dbReference type="PROSITE" id="PS50835">
    <property type="entry name" value="IG_LIKE"/>
    <property type="match status" value="2"/>
</dbReference>
<evidence type="ECO:0000256" key="8">
    <source>
        <dbReference type="ARBA" id="ARBA00022889"/>
    </source>
</evidence>
<evidence type="ECO:0000256" key="4">
    <source>
        <dbReference type="ARBA" id="ARBA00022475"/>
    </source>
</evidence>
<dbReference type="Gene3D" id="2.60.40.10">
    <property type="entry name" value="Immunoglobulins"/>
    <property type="match status" value="3"/>
</dbReference>